<protein>
    <submittedName>
        <fullName evidence="1">Uncharacterized protein</fullName>
    </submittedName>
</protein>
<evidence type="ECO:0000313" key="1">
    <source>
        <dbReference type="EnsemblMetazoa" id="PPA43673.1"/>
    </source>
</evidence>
<name>A0A2A6C5V2_PRIPA</name>
<accession>A0A8R1UY78</accession>
<evidence type="ECO:0000313" key="2">
    <source>
        <dbReference type="Proteomes" id="UP000005239"/>
    </source>
</evidence>
<reference evidence="1" key="2">
    <citation type="submission" date="2022-06" db="UniProtKB">
        <authorList>
            <consortium name="EnsemblMetazoa"/>
        </authorList>
    </citation>
    <scope>IDENTIFICATION</scope>
    <source>
        <strain evidence="1">PS312</strain>
    </source>
</reference>
<gene>
    <name evidence="1" type="primary">WBGene00282042</name>
</gene>
<proteinExistence type="predicted"/>
<dbReference type="Proteomes" id="UP000005239">
    <property type="component" value="Unassembled WGS sequence"/>
</dbReference>
<reference evidence="2" key="1">
    <citation type="journal article" date="2008" name="Nat. Genet.">
        <title>The Pristionchus pacificus genome provides a unique perspective on nematode lifestyle and parasitism.</title>
        <authorList>
            <person name="Dieterich C."/>
            <person name="Clifton S.W."/>
            <person name="Schuster L.N."/>
            <person name="Chinwalla A."/>
            <person name="Delehaunty K."/>
            <person name="Dinkelacker I."/>
            <person name="Fulton L."/>
            <person name="Fulton R."/>
            <person name="Godfrey J."/>
            <person name="Minx P."/>
            <person name="Mitreva M."/>
            <person name="Roeseler W."/>
            <person name="Tian H."/>
            <person name="Witte H."/>
            <person name="Yang S.P."/>
            <person name="Wilson R.K."/>
            <person name="Sommer R.J."/>
        </authorList>
    </citation>
    <scope>NUCLEOTIDE SEQUENCE [LARGE SCALE GENOMIC DNA]</scope>
    <source>
        <strain evidence="2">PS312</strain>
    </source>
</reference>
<sequence>MSMLSRLTDEIICYVINIDDNMVSSELQWHINNQYFHIEGIDTTYVLVERETRLNRNKD</sequence>
<dbReference type="AlphaFoldDB" id="A0A2A6C5V2"/>
<organism evidence="1 2">
    <name type="scientific">Pristionchus pacificus</name>
    <name type="common">Parasitic nematode worm</name>
    <dbReference type="NCBI Taxonomy" id="54126"/>
    <lineage>
        <taxon>Eukaryota</taxon>
        <taxon>Metazoa</taxon>
        <taxon>Ecdysozoa</taxon>
        <taxon>Nematoda</taxon>
        <taxon>Chromadorea</taxon>
        <taxon>Rhabditida</taxon>
        <taxon>Rhabditina</taxon>
        <taxon>Diplogasteromorpha</taxon>
        <taxon>Diplogasteroidea</taxon>
        <taxon>Neodiplogasteridae</taxon>
        <taxon>Pristionchus</taxon>
    </lineage>
</organism>
<accession>A0A2A6C5V2</accession>
<dbReference type="EnsemblMetazoa" id="PPA43673.1">
    <property type="protein sequence ID" value="PPA43673.1"/>
    <property type="gene ID" value="WBGene00282042"/>
</dbReference>
<keyword evidence="2" id="KW-1185">Reference proteome</keyword>